<dbReference type="GO" id="GO:0006900">
    <property type="term" value="P:vesicle budding from membrane"/>
    <property type="evidence" value="ECO:0007669"/>
    <property type="project" value="TreeGrafter"/>
</dbReference>
<evidence type="ECO:0000313" key="8">
    <source>
        <dbReference type="Proteomes" id="UP000070544"/>
    </source>
</evidence>
<evidence type="ECO:0000256" key="5">
    <source>
        <dbReference type="ARBA" id="ARBA00042586"/>
    </source>
</evidence>
<keyword evidence="8" id="KW-1185">Reference proteome</keyword>
<evidence type="ECO:0000256" key="1">
    <source>
        <dbReference type="ARBA" id="ARBA00004177"/>
    </source>
</evidence>
<dbReference type="OrthoDB" id="5592979at2759"/>
<dbReference type="EMBL" id="KQ965732">
    <property type="protein sequence ID" value="KXS21519.1"/>
    <property type="molecule type" value="Genomic_DNA"/>
</dbReference>
<reference evidence="7 8" key="1">
    <citation type="journal article" date="2015" name="Genome Biol. Evol.">
        <title>Phylogenomic analyses indicate that early fungi evolved digesting cell walls of algal ancestors of land plants.</title>
        <authorList>
            <person name="Chang Y."/>
            <person name="Wang S."/>
            <person name="Sekimoto S."/>
            <person name="Aerts A.L."/>
            <person name="Choi C."/>
            <person name="Clum A."/>
            <person name="LaButti K.M."/>
            <person name="Lindquist E.A."/>
            <person name="Yee Ngan C."/>
            <person name="Ohm R.A."/>
            <person name="Salamov A.A."/>
            <person name="Grigoriev I.V."/>
            <person name="Spatafora J.W."/>
            <person name="Berbee M.L."/>
        </authorList>
    </citation>
    <scope>NUCLEOTIDE SEQUENCE [LARGE SCALE GENOMIC DNA]</scope>
    <source>
        <strain evidence="7 8">JEL478</strain>
    </source>
</reference>
<dbReference type="Proteomes" id="UP000070544">
    <property type="component" value="Unassembled WGS sequence"/>
</dbReference>
<dbReference type="InterPro" id="IPR005024">
    <property type="entry name" value="Snf7_fam"/>
</dbReference>
<evidence type="ECO:0000256" key="6">
    <source>
        <dbReference type="SAM" id="MobiDB-lite"/>
    </source>
</evidence>
<feature type="region of interest" description="Disordered" evidence="6">
    <location>
        <begin position="178"/>
        <end position="203"/>
    </location>
</feature>
<accession>A0A139AXS5</accession>
<evidence type="ECO:0000256" key="2">
    <source>
        <dbReference type="ARBA" id="ARBA00006190"/>
    </source>
</evidence>
<evidence type="ECO:0000256" key="4">
    <source>
        <dbReference type="ARBA" id="ARBA00040017"/>
    </source>
</evidence>
<dbReference type="AlphaFoldDB" id="A0A139AXS5"/>
<protein>
    <recommendedName>
        <fullName evidence="4">Vacuolar-sorting protein SNF7</fullName>
    </recommendedName>
    <alternativeName>
        <fullName evidence="5">Vacuolar protein-sorting-associated protein 32</fullName>
    </alternativeName>
</protein>
<dbReference type="STRING" id="1344416.A0A139AXS5"/>
<gene>
    <name evidence="7" type="ORF">M427DRAFT_106967</name>
</gene>
<dbReference type="GO" id="GO:0005771">
    <property type="term" value="C:multivesicular body"/>
    <property type="evidence" value="ECO:0007669"/>
    <property type="project" value="TreeGrafter"/>
</dbReference>
<sequence length="216" mass="24322">MNLFGRRKEPKVNPKEAMNKLRETSDMLEKREKYLESKIDAELKFAKMNASKNKRAALMALKRKKTWENEVLKLGNTRATIEAQLNAIEGVNINLEVMNAMKAGGQAMKTIHGDLNIDKVDNIMDDVREQMDLANEVWDAISQPQFGTEHDEDELAQELDALEQEALDEQFTAVPSVALPGVPTGVPDIAQPPRPARVQAEEEDEELNQLKLQMAI</sequence>
<dbReference type="GO" id="GO:0032511">
    <property type="term" value="P:late endosome to vacuole transport via multivesicular body sorting pathway"/>
    <property type="evidence" value="ECO:0007669"/>
    <property type="project" value="TreeGrafter"/>
</dbReference>
<dbReference type="GO" id="GO:0009898">
    <property type="term" value="C:cytoplasmic side of plasma membrane"/>
    <property type="evidence" value="ECO:0007669"/>
    <property type="project" value="TreeGrafter"/>
</dbReference>
<name>A0A139AXS5_GONPJ</name>
<keyword evidence="3" id="KW-0967">Endosome</keyword>
<organism evidence="7 8">
    <name type="scientific">Gonapodya prolifera (strain JEL478)</name>
    <name type="common">Monoblepharis prolifera</name>
    <dbReference type="NCBI Taxonomy" id="1344416"/>
    <lineage>
        <taxon>Eukaryota</taxon>
        <taxon>Fungi</taxon>
        <taxon>Fungi incertae sedis</taxon>
        <taxon>Chytridiomycota</taxon>
        <taxon>Chytridiomycota incertae sedis</taxon>
        <taxon>Monoblepharidomycetes</taxon>
        <taxon>Monoblepharidales</taxon>
        <taxon>Gonapodyaceae</taxon>
        <taxon>Gonapodya</taxon>
    </lineage>
</organism>
<dbReference type="GO" id="GO:0000815">
    <property type="term" value="C:ESCRT III complex"/>
    <property type="evidence" value="ECO:0007669"/>
    <property type="project" value="TreeGrafter"/>
</dbReference>
<dbReference type="PANTHER" id="PTHR22761:SF10">
    <property type="entry name" value="GH13992P"/>
    <property type="match status" value="1"/>
</dbReference>
<dbReference type="Gene3D" id="6.10.250.1710">
    <property type="match status" value="1"/>
</dbReference>
<dbReference type="OMA" id="MKQIHGG"/>
<dbReference type="Gene3D" id="1.10.287.1060">
    <property type="entry name" value="ESAT-6-like"/>
    <property type="match status" value="1"/>
</dbReference>
<dbReference type="Pfam" id="PF03357">
    <property type="entry name" value="Snf7"/>
    <property type="match status" value="1"/>
</dbReference>
<dbReference type="PANTHER" id="PTHR22761">
    <property type="entry name" value="CHARGED MULTIVESICULAR BODY PROTEIN"/>
    <property type="match status" value="1"/>
</dbReference>
<evidence type="ECO:0000256" key="3">
    <source>
        <dbReference type="ARBA" id="ARBA00022753"/>
    </source>
</evidence>
<comment type="similarity">
    <text evidence="2">Belongs to the SNF7 family.</text>
</comment>
<evidence type="ECO:0000313" key="7">
    <source>
        <dbReference type="EMBL" id="KXS21519.1"/>
    </source>
</evidence>
<proteinExistence type="inferred from homology"/>
<comment type="subcellular location">
    <subcellularLocation>
        <location evidence="1">Endosome</location>
    </subcellularLocation>
</comment>